<dbReference type="RefSeq" id="WP_013118523.1">
    <property type="nucleotide sequence ID" value="NC_014151.1"/>
</dbReference>
<name>D5UC35_CELFN</name>
<accession>D5UC35</accession>
<dbReference type="KEGG" id="cfl:Cfla_3315"/>
<dbReference type="EMBL" id="CP001964">
    <property type="protein sequence ID" value="ADG76194.1"/>
    <property type="molecule type" value="Genomic_DNA"/>
</dbReference>
<dbReference type="OrthoDB" id="5061103at2"/>
<dbReference type="Proteomes" id="UP000000849">
    <property type="component" value="Chromosome"/>
</dbReference>
<evidence type="ECO:0000313" key="2">
    <source>
        <dbReference type="Proteomes" id="UP000000849"/>
    </source>
</evidence>
<proteinExistence type="predicted"/>
<dbReference type="InterPro" id="IPR019238">
    <property type="entry name" value="AbiEi_2"/>
</dbReference>
<dbReference type="STRING" id="446466.Cfla_3315"/>
<dbReference type="Pfam" id="PF09952">
    <property type="entry name" value="AbiEi_2"/>
    <property type="match status" value="1"/>
</dbReference>
<organism evidence="1 2">
    <name type="scientific">Cellulomonas flavigena (strain ATCC 482 / DSM 20109 / BCRC 11376 / JCM 18109 / NBRC 3775 / NCIMB 8073 / NRS 134)</name>
    <dbReference type="NCBI Taxonomy" id="446466"/>
    <lineage>
        <taxon>Bacteria</taxon>
        <taxon>Bacillati</taxon>
        <taxon>Actinomycetota</taxon>
        <taxon>Actinomycetes</taxon>
        <taxon>Micrococcales</taxon>
        <taxon>Cellulomonadaceae</taxon>
        <taxon>Cellulomonas</taxon>
    </lineage>
</organism>
<evidence type="ECO:0008006" key="3">
    <source>
        <dbReference type="Google" id="ProtNLM"/>
    </source>
</evidence>
<dbReference type="eggNOG" id="COG4861">
    <property type="taxonomic scope" value="Bacteria"/>
</dbReference>
<reference evidence="1 2" key="1">
    <citation type="journal article" date="2010" name="Stand. Genomic Sci.">
        <title>Complete genome sequence of Cellulomonas flavigena type strain (134).</title>
        <authorList>
            <person name="Abt B."/>
            <person name="Foster B."/>
            <person name="Lapidus A."/>
            <person name="Clum A."/>
            <person name="Sun H."/>
            <person name="Pukall R."/>
            <person name="Lucas S."/>
            <person name="Glavina Del Rio T."/>
            <person name="Nolan M."/>
            <person name="Tice H."/>
            <person name="Cheng J.F."/>
            <person name="Pitluck S."/>
            <person name="Liolios K."/>
            <person name="Ivanova N."/>
            <person name="Mavromatis K."/>
            <person name="Ovchinnikova G."/>
            <person name="Pati A."/>
            <person name="Goodwin L."/>
            <person name="Chen A."/>
            <person name="Palaniappan K."/>
            <person name="Land M."/>
            <person name="Hauser L."/>
            <person name="Chang Y.J."/>
            <person name="Jeffries C.D."/>
            <person name="Rohde M."/>
            <person name="Goker M."/>
            <person name="Woyke T."/>
            <person name="Bristow J."/>
            <person name="Eisen J.A."/>
            <person name="Markowitz V."/>
            <person name="Hugenholtz P."/>
            <person name="Kyrpides N.C."/>
            <person name="Klenk H.P."/>
        </authorList>
    </citation>
    <scope>NUCLEOTIDE SEQUENCE [LARGE SCALE GENOMIC DNA]</scope>
    <source>
        <strain evidence="2">ATCC 482 / DSM 20109 / BCRC 11376 / JCM 18109 / NBRC 3775 / NCIMB 8073 / NRS 134</strain>
    </source>
</reference>
<sequence>MLPRNKHQAATLARHLARALGARAQVTQAPYSPSRDAEDRTAVLLTTPAGRTSTLVPIPAGAGYPQDVRTALLMLDFVTPGDVPVVVARHLSPGARTLLDDRGLSWADEEGNLRVSAGPVVVAVDGPPPPVTERRAPTEMSWADASGAVAELILERATATDLHTEIEAVTSIADRLGISAASVSRTLQRFDAIGWTRRSGPGRGPQVVRHLADPSAMLSSWAAWSTRRTRRTTVAHALVTDIEGWLRRLATAWPAGCWAVTGEAAAQIRAPHLSRVSVVELYIEPDLYDDDLDSLLARAELTPVPTGGRVRLLRADRYLTTLIAADPGASELPLVPDIRLYADLLSGGVRGDEAASALRDRRIGF</sequence>
<keyword evidence="2" id="KW-1185">Reference proteome</keyword>
<dbReference type="HOGENOM" id="CLU_757979_0_0_11"/>
<protein>
    <recommendedName>
        <fullName evidence="3">HTH marR-type domain-containing protein</fullName>
    </recommendedName>
</protein>
<gene>
    <name evidence="1" type="ordered locus">Cfla_3315</name>
</gene>
<dbReference type="AlphaFoldDB" id="D5UC35"/>
<evidence type="ECO:0000313" key="1">
    <source>
        <dbReference type="EMBL" id="ADG76194.1"/>
    </source>
</evidence>